<dbReference type="Pfam" id="PF05235">
    <property type="entry name" value="CHAD"/>
    <property type="match status" value="1"/>
</dbReference>
<dbReference type="PANTHER" id="PTHR39339:SF1">
    <property type="entry name" value="CHAD DOMAIN-CONTAINING PROTEIN"/>
    <property type="match status" value="1"/>
</dbReference>
<evidence type="ECO:0000256" key="1">
    <source>
        <dbReference type="SAM" id="Coils"/>
    </source>
</evidence>
<sequence length="282" mass="32805">METTNTLHDFFRHRAHSLVERIGDARHHPTDERIRRVRVGIKRLRSLFRLIELIRPHRFKSRRHERALRKLFKQAGRVRELQVSQDALPHLSVPADVKKQYRLFLAKREHKARKKLKKALGQFHKKDLKPAARLVRRLGKKTTPAKIDGRLRAFIDREALAIDALQRAERTPESTHQARKHLKALLEIGTLLIQHTPDDALAKVLTTAKQLQTQIGTWHDKIVLLQQLEAFIATDNDLPPTTADRLVARQQQLATQQTQRLDQLNDSLRNLVEDLAPWRSTD</sequence>
<feature type="coiled-coil region" evidence="1">
    <location>
        <begin position="247"/>
        <end position="274"/>
    </location>
</feature>
<dbReference type="Proteomes" id="UP000664034">
    <property type="component" value="Unassembled WGS sequence"/>
</dbReference>
<comment type="caution">
    <text evidence="3">The sequence shown here is derived from an EMBL/GenBank/DDBJ whole genome shotgun (WGS) entry which is preliminary data.</text>
</comment>
<gene>
    <name evidence="3" type="ORF">J2I47_21385</name>
</gene>
<accession>A0A939GMF8</accession>
<evidence type="ECO:0000313" key="4">
    <source>
        <dbReference type="Proteomes" id="UP000664034"/>
    </source>
</evidence>
<dbReference type="SMART" id="SM00880">
    <property type="entry name" value="CHAD"/>
    <property type="match status" value="1"/>
</dbReference>
<protein>
    <submittedName>
        <fullName evidence="3">CHAD domain-containing protein</fullName>
    </submittedName>
</protein>
<dbReference type="InterPro" id="IPR007899">
    <property type="entry name" value="CHAD_dom"/>
</dbReference>
<dbReference type="Gene3D" id="1.40.20.10">
    <property type="entry name" value="CHAD domain"/>
    <property type="match status" value="1"/>
</dbReference>
<keyword evidence="4" id="KW-1185">Reference proteome</keyword>
<evidence type="ECO:0000259" key="2">
    <source>
        <dbReference type="PROSITE" id="PS51708"/>
    </source>
</evidence>
<name>A0A939GMF8_9BACT</name>
<feature type="domain" description="CHAD" evidence="2">
    <location>
        <begin position="1"/>
        <end position="273"/>
    </location>
</feature>
<reference evidence="3" key="1">
    <citation type="submission" date="2021-03" db="EMBL/GenBank/DDBJ databases">
        <title>Fibrella sp. HMF5335 genome sequencing and assembly.</title>
        <authorList>
            <person name="Kang H."/>
            <person name="Kim H."/>
            <person name="Bae S."/>
            <person name="Joh K."/>
        </authorList>
    </citation>
    <scope>NUCLEOTIDE SEQUENCE</scope>
    <source>
        <strain evidence="3">HMF5335</strain>
    </source>
</reference>
<keyword evidence="1" id="KW-0175">Coiled coil</keyword>
<dbReference type="RefSeq" id="WP_207366655.1">
    <property type="nucleotide sequence ID" value="NZ_JAFMYV010000012.1"/>
</dbReference>
<dbReference type="InterPro" id="IPR038186">
    <property type="entry name" value="CHAD_dom_sf"/>
</dbReference>
<dbReference type="PANTHER" id="PTHR39339">
    <property type="entry name" value="SLR1444 PROTEIN"/>
    <property type="match status" value="1"/>
</dbReference>
<dbReference type="PROSITE" id="PS51708">
    <property type="entry name" value="CHAD"/>
    <property type="match status" value="1"/>
</dbReference>
<evidence type="ECO:0000313" key="3">
    <source>
        <dbReference type="EMBL" id="MBO0939122.1"/>
    </source>
</evidence>
<organism evidence="3 4">
    <name type="scientific">Fibrella rubiginis</name>
    <dbReference type="NCBI Taxonomy" id="2817060"/>
    <lineage>
        <taxon>Bacteria</taxon>
        <taxon>Pseudomonadati</taxon>
        <taxon>Bacteroidota</taxon>
        <taxon>Cytophagia</taxon>
        <taxon>Cytophagales</taxon>
        <taxon>Spirosomataceae</taxon>
        <taxon>Fibrella</taxon>
    </lineage>
</organism>
<dbReference type="AlphaFoldDB" id="A0A939GMF8"/>
<proteinExistence type="predicted"/>
<dbReference type="EMBL" id="JAFMYV010000012">
    <property type="protein sequence ID" value="MBO0939122.1"/>
    <property type="molecule type" value="Genomic_DNA"/>
</dbReference>